<protein>
    <submittedName>
        <fullName evidence="1">Uncharacterized protein</fullName>
    </submittedName>
</protein>
<organism evidence="1 2">
    <name type="scientific">Spiromyces aspiralis</name>
    <dbReference type="NCBI Taxonomy" id="68401"/>
    <lineage>
        <taxon>Eukaryota</taxon>
        <taxon>Fungi</taxon>
        <taxon>Fungi incertae sedis</taxon>
        <taxon>Zoopagomycota</taxon>
        <taxon>Kickxellomycotina</taxon>
        <taxon>Kickxellomycetes</taxon>
        <taxon>Kickxellales</taxon>
        <taxon>Kickxellaceae</taxon>
        <taxon>Spiromyces</taxon>
    </lineage>
</organism>
<sequence>MALAPSKGCDDGIAVTPGSDASGEIPDDDDDDDIESILASFRTKRNASTIVIFDSDGESTAEVVRLAPRPGVPPGATNKWMRRHAFQSPMDPLFVRHWLFFLTMAGGMATTVPRTWAVQWVGFPLLVACAALDIWISVVDTMDPRVRSAASQRDMTFVMFPDCPVICPET</sequence>
<evidence type="ECO:0000313" key="2">
    <source>
        <dbReference type="Proteomes" id="UP001145114"/>
    </source>
</evidence>
<dbReference type="Proteomes" id="UP001145114">
    <property type="component" value="Unassembled WGS sequence"/>
</dbReference>
<evidence type="ECO:0000313" key="1">
    <source>
        <dbReference type="EMBL" id="KAJ1676402.1"/>
    </source>
</evidence>
<dbReference type="EMBL" id="JAMZIH010004164">
    <property type="protein sequence ID" value="KAJ1676402.1"/>
    <property type="molecule type" value="Genomic_DNA"/>
</dbReference>
<comment type="caution">
    <text evidence="1">The sequence shown here is derived from an EMBL/GenBank/DDBJ whole genome shotgun (WGS) entry which is preliminary data.</text>
</comment>
<proteinExistence type="predicted"/>
<reference evidence="1" key="1">
    <citation type="submission" date="2022-06" db="EMBL/GenBank/DDBJ databases">
        <title>Phylogenomic reconstructions and comparative analyses of Kickxellomycotina fungi.</title>
        <authorList>
            <person name="Reynolds N.K."/>
            <person name="Stajich J.E."/>
            <person name="Barry K."/>
            <person name="Grigoriev I.V."/>
            <person name="Crous P."/>
            <person name="Smith M.E."/>
        </authorList>
    </citation>
    <scope>NUCLEOTIDE SEQUENCE</scope>
    <source>
        <strain evidence="1">RSA 2271</strain>
    </source>
</reference>
<accession>A0ACC1HIV3</accession>
<keyword evidence="2" id="KW-1185">Reference proteome</keyword>
<gene>
    <name evidence="1" type="ORF">EV182_008264</name>
</gene>
<name>A0ACC1HIV3_9FUNG</name>
<feature type="non-terminal residue" evidence="1">
    <location>
        <position position="170"/>
    </location>
</feature>